<evidence type="ECO:0000256" key="2">
    <source>
        <dbReference type="ARBA" id="ARBA00053344"/>
    </source>
</evidence>
<dbReference type="SMR" id="B4KSL5"/>
<keyword evidence="1" id="KW-1015">Disulfide bond</keyword>
<sequence length="298" mass="34013">MQPINICIIFLFTYISIATCEDAFAKIGNLSIKYGNQTEIHFAIKDSNGMTLQAQLEALKLEQRSLFAELTSKLDKFIADNWLPSQFPNDCAKATAVSRSSGVYQIVIPDYSIHPFLVRCDEHTQNGGWTVILNREDGSVNFFRYWKDYKNGFGNVNGEFFIGLEKLHLLTKEMDQELLIVMEDFQRKQKYAKYNLFVVGNEDNLYALQELGEYSGDAGDSLTGHLGQYFSARDRDNDKYEKNCAEIYTGGWWYSKCHSSNLMGKYNDTTHGKGINWLLFSGHTASLKSVQMMIRPVT</sequence>
<dbReference type="AlphaFoldDB" id="B4KSL5"/>
<keyword evidence="3" id="KW-0732">Signal</keyword>
<dbReference type="Gene3D" id="3.90.215.10">
    <property type="entry name" value="Gamma Fibrinogen, chain A, domain 1"/>
    <property type="match status" value="1"/>
</dbReference>
<dbReference type="CDD" id="cd00087">
    <property type="entry name" value="FReD"/>
    <property type="match status" value="1"/>
</dbReference>
<proteinExistence type="predicted"/>
<dbReference type="SMART" id="SM00186">
    <property type="entry name" value="FBG"/>
    <property type="match status" value="1"/>
</dbReference>
<feature type="domain" description="Fibrinogen C-terminal" evidence="4">
    <location>
        <begin position="82"/>
        <end position="298"/>
    </location>
</feature>
<dbReference type="InParanoid" id="B4KSL5"/>
<dbReference type="InterPro" id="IPR014716">
    <property type="entry name" value="Fibrinogen_a/b/g_C_1"/>
</dbReference>
<reference evidence="5 6" key="1">
    <citation type="journal article" date="2007" name="Nature">
        <title>Evolution of genes and genomes on the Drosophila phylogeny.</title>
        <authorList>
            <consortium name="Drosophila 12 Genomes Consortium"/>
            <person name="Clark A.G."/>
            <person name="Eisen M.B."/>
            <person name="Smith D.R."/>
            <person name="Bergman C.M."/>
            <person name="Oliver B."/>
            <person name="Markow T.A."/>
            <person name="Kaufman T.C."/>
            <person name="Kellis M."/>
            <person name="Gelbart W."/>
            <person name="Iyer V.N."/>
            <person name="Pollard D.A."/>
            <person name="Sackton T.B."/>
            <person name="Larracuente A.M."/>
            <person name="Singh N.D."/>
            <person name="Abad J.P."/>
            <person name="Abt D.N."/>
            <person name="Adryan B."/>
            <person name="Aguade M."/>
            <person name="Akashi H."/>
            <person name="Anderson W.W."/>
            <person name="Aquadro C.F."/>
            <person name="Ardell D.H."/>
            <person name="Arguello R."/>
            <person name="Artieri C.G."/>
            <person name="Barbash D.A."/>
            <person name="Barker D."/>
            <person name="Barsanti P."/>
            <person name="Batterham P."/>
            <person name="Batzoglou S."/>
            <person name="Begun D."/>
            <person name="Bhutkar A."/>
            <person name="Blanco E."/>
            <person name="Bosak S.A."/>
            <person name="Bradley R.K."/>
            <person name="Brand A.D."/>
            <person name="Brent M.R."/>
            <person name="Brooks A.N."/>
            <person name="Brown R.H."/>
            <person name="Butlin R.K."/>
            <person name="Caggese C."/>
            <person name="Calvi B.R."/>
            <person name="Bernardo de Carvalho A."/>
            <person name="Caspi A."/>
            <person name="Castrezana S."/>
            <person name="Celniker S.E."/>
            <person name="Chang J.L."/>
            <person name="Chapple C."/>
            <person name="Chatterji S."/>
            <person name="Chinwalla A."/>
            <person name="Civetta A."/>
            <person name="Clifton S.W."/>
            <person name="Comeron J.M."/>
            <person name="Costello J.C."/>
            <person name="Coyne J.A."/>
            <person name="Daub J."/>
            <person name="David R.G."/>
            <person name="Delcher A.L."/>
            <person name="Delehaunty K."/>
            <person name="Do C.B."/>
            <person name="Ebling H."/>
            <person name="Edwards K."/>
            <person name="Eickbush T."/>
            <person name="Evans J.D."/>
            <person name="Filipski A."/>
            <person name="Findeiss S."/>
            <person name="Freyhult E."/>
            <person name="Fulton L."/>
            <person name="Fulton R."/>
            <person name="Garcia A.C."/>
            <person name="Gardiner A."/>
            <person name="Garfield D.A."/>
            <person name="Garvin B.E."/>
            <person name="Gibson G."/>
            <person name="Gilbert D."/>
            <person name="Gnerre S."/>
            <person name="Godfrey J."/>
            <person name="Good R."/>
            <person name="Gotea V."/>
            <person name="Gravely B."/>
            <person name="Greenberg A.J."/>
            <person name="Griffiths-Jones S."/>
            <person name="Gross S."/>
            <person name="Guigo R."/>
            <person name="Gustafson E.A."/>
            <person name="Haerty W."/>
            <person name="Hahn M.W."/>
            <person name="Halligan D.L."/>
            <person name="Halpern A.L."/>
            <person name="Halter G.M."/>
            <person name="Han M.V."/>
            <person name="Heger A."/>
            <person name="Hillier L."/>
            <person name="Hinrichs A.S."/>
            <person name="Holmes I."/>
            <person name="Hoskins R.A."/>
            <person name="Hubisz M.J."/>
            <person name="Hultmark D."/>
            <person name="Huntley M.A."/>
            <person name="Jaffe D.B."/>
            <person name="Jagadeeshan S."/>
            <person name="Jeck W.R."/>
            <person name="Johnson J."/>
            <person name="Jones C.D."/>
            <person name="Jordan W.C."/>
            <person name="Karpen G.H."/>
            <person name="Kataoka E."/>
            <person name="Keightley P.D."/>
            <person name="Kheradpour P."/>
            <person name="Kirkness E.F."/>
            <person name="Koerich L.B."/>
            <person name="Kristiansen K."/>
            <person name="Kudrna D."/>
            <person name="Kulathinal R.J."/>
            <person name="Kumar S."/>
            <person name="Kwok R."/>
            <person name="Lander E."/>
            <person name="Langley C.H."/>
            <person name="Lapoint R."/>
            <person name="Lazzaro B.P."/>
            <person name="Lee S.J."/>
            <person name="Levesque L."/>
            <person name="Li R."/>
            <person name="Lin C.F."/>
            <person name="Lin M.F."/>
            <person name="Lindblad-Toh K."/>
            <person name="Llopart A."/>
            <person name="Long M."/>
            <person name="Low L."/>
            <person name="Lozovsky E."/>
            <person name="Lu J."/>
            <person name="Luo M."/>
            <person name="Machado C.A."/>
            <person name="Makalowski W."/>
            <person name="Marzo M."/>
            <person name="Matsuda M."/>
            <person name="Matzkin L."/>
            <person name="McAllister B."/>
            <person name="McBride C.S."/>
            <person name="McKernan B."/>
            <person name="McKernan K."/>
            <person name="Mendez-Lago M."/>
            <person name="Minx P."/>
            <person name="Mollenhauer M.U."/>
            <person name="Montooth K."/>
            <person name="Mount S.M."/>
            <person name="Mu X."/>
            <person name="Myers E."/>
            <person name="Negre B."/>
            <person name="Newfeld S."/>
            <person name="Nielsen R."/>
            <person name="Noor M.A."/>
            <person name="O'Grady P."/>
            <person name="Pachter L."/>
            <person name="Papaceit M."/>
            <person name="Parisi M.J."/>
            <person name="Parisi M."/>
            <person name="Parts L."/>
            <person name="Pedersen J.S."/>
            <person name="Pesole G."/>
            <person name="Phillippy A.M."/>
            <person name="Ponting C.P."/>
            <person name="Pop M."/>
            <person name="Porcelli D."/>
            <person name="Powell J.R."/>
            <person name="Prohaska S."/>
            <person name="Pruitt K."/>
            <person name="Puig M."/>
            <person name="Quesneville H."/>
            <person name="Ram K.R."/>
            <person name="Rand D."/>
            <person name="Rasmussen M.D."/>
            <person name="Reed L.K."/>
            <person name="Reenan R."/>
            <person name="Reily A."/>
            <person name="Remington K.A."/>
            <person name="Rieger T.T."/>
            <person name="Ritchie M.G."/>
            <person name="Robin C."/>
            <person name="Rogers Y.H."/>
            <person name="Rohde C."/>
            <person name="Rozas J."/>
            <person name="Rubenfield M.J."/>
            <person name="Ruiz A."/>
            <person name="Russo S."/>
            <person name="Salzberg S.L."/>
            <person name="Sanchez-Gracia A."/>
            <person name="Saranga D.J."/>
            <person name="Sato H."/>
            <person name="Schaeffer S.W."/>
            <person name="Schatz M.C."/>
            <person name="Schlenke T."/>
            <person name="Schwartz R."/>
            <person name="Segarra C."/>
            <person name="Singh R.S."/>
            <person name="Sirot L."/>
            <person name="Sirota M."/>
            <person name="Sisneros N.B."/>
            <person name="Smith C.D."/>
            <person name="Smith T.F."/>
            <person name="Spieth J."/>
            <person name="Stage D.E."/>
            <person name="Stark A."/>
            <person name="Stephan W."/>
            <person name="Strausberg R.L."/>
            <person name="Strempel S."/>
            <person name="Sturgill D."/>
            <person name="Sutton G."/>
            <person name="Sutton G.G."/>
            <person name="Tao W."/>
            <person name="Teichmann S."/>
            <person name="Tobari Y.N."/>
            <person name="Tomimura Y."/>
            <person name="Tsolas J.M."/>
            <person name="Valente V.L."/>
            <person name="Venter E."/>
            <person name="Venter J.C."/>
            <person name="Vicario S."/>
            <person name="Vieira F.G."/>
            <person name="Vilella A.J."/>
            <person name="Villasante A."/>
            <person name="Walenz B."/>
            <person name="Wang J."/>
            <person name="Wasserman M."/>
            <person name="Watts T."/>
            <person name="Wilson D."/>
            <person name="Wilson R.K."/>
            <person name="Wing R.A."/>
            <person name="Wolfner M.F."/>
            <person name="Wong A."/>
            <person name="Wong G.K."/>
            <person name="Wu C.I."/>
            <person name="Wu G."/>
            <person name="Yamamoto D."/>
            <person name="Yang H.P."/>
            <person name="Yang S.P."/>
            <person name="Yorke J.A."/>
            <person name="Yoshida K."/>
            <person name="Zdobnov E."/>
            <person name="Zhang P."/>
            <person name="Zhang Y."/>
            <person name="Zimin A.V."/>
            <person name="Baldwin J."/>
            <person name="Abdouelleil A."/>
            <person name="Abdulkadir J."/>
            <person name="Abebe A."/>
            <person name="Abera B."/>
            <person name="Abreu J."/>
            <person name="Acer S.C."/>
            <person name="Aftuck L."/>
            <person name="Alexander A."/>
            <person name="An P."/>
            <person name="Anderson E."/>
            <person name="Anderson S."/>
            <person name="Arachi H."/>
            <person name="Azer M."/>
            <person name="Bachantsang P."/>
            <person name="Barry A."/>
            <person name="Bayul T."/>
            <person name="Berlin A."/>
            <person name="Bessette D."/>
            <person name="Bloom T."/>
            <person name="Blye J."/>
            <person name="Boguslavskiy L."/>
            <person name="Bonnet C."/>
            <person name="Boukhgalter B."/>
            <person name="Bourzgui I."/>
            <person name="Brown A."/>
            <person name="Cahill P."/>
            <person name="Channer S."/>
            <person name="Cheshatsang Y."/>
            <person name="Chuda L."/>
            <person name="Citroen M."/>
            <person name="Collymore A."/>
            <person name="Cooke P."/>
            <person name="Costello M."/>
            <person name="D'Aco K."/>
            <person name="Daza R."/>
            <person name="De Haan G."/>
            <person name="DeGray S."/>
            <person name="DeMaso C."/>
            <person name="Dhargay N."/>
            <person name="Dooley K."/>
            <person name="Dooley E."/>
            <person name="Doricent M."/>
            <person name="Dorje P."/>
            <person name="Dorjee K."/>
            <person name="Dupes A."/>
            <person name="Elong R."/>
            <person name="Falk J."/>
            <person name="Farina A."/>
            <person name="Faro S."/>
            <person name="Ferguson D."/>
            <person name="Fisher S."/>
            <person name="Foley C.D."/>
            <person name="Franke A."/>
            <person name="Friedrich D."/>
            <person name="Gadbois L."/>
            <person name="Gearin G."/>
            <person name="Gearin C.R."/>
            <person name="Giannoukos G."/>
            <person name="Goode T."/>
            <person name="Graham J."/>
            <person name="Grandbois E."/>
            <person name="Grewal S."/>
            <person name="Gyaltsen K."/>
            <person name="Hafez N."/>
            <person name="Hagos B."/>
            <person name="Hall J."/>
            <person name="Henson C."/>
            <person name="Hollinger A."/>
            <person name="Honan T."/>
            <person name="Huard M.D."/>
            <person name="Hughes L."/>
            <person name="Hurhula B."/>
            <person name="Husby M.E."/>
            <person name="Kamat A."/>
            <person name="Kanga B."/>
            <person name="Kashin S."/>
            <person name="Khazanovich D."/>
            <person name="Kisner P."/>
            <person name="Lance K."/>
            <person name="Lara M."/>
            <person name="Lee W."/>
            <person name="Lennon N."/>
            <person name="Letendre F."/>
            <person name="LeVine R."/>
            <person name="Lipovsky A."/>
            <person name="Liu X."/>
            <person name="Liu J."/>
            <person name="Liu S."/>
            <person name="Lokyitsang T."/>
            <person name="Lokyitsang Y."/>
            <person name="Lubonja R."/>
            <person name="Lui A."/>
            <person name="MacDonald P."/>
            <person name="Magnisalis V."/>
            <person name="Maru K."/>
            <person name="Matthews C."/>
            <person name="McCusker W."/>
            <person name="McDonough S."/>
            <person name="Mehta T."/>
            <person name="Meldrim J."/>
            <person name="Meneus L."/>
            <person name="Mihai O."/>
            <person name="Mihalev A."/>
            <person name="Mihova T."/>
            <person name="Mittelman R."/>
            <person name="Mlenga V."/>
            <person name="Montmayeur A."/>
            <person name="Mulrain L."/>
            <person name="Navidi A."/>
            <person name="Naylor J."/>
            <person name="Negash T."/>
            <person name="Nguyen T."/>
            <person name="Nguyen N."/>
            <person name="Nicol R."/>
            <person name="Norbu C."/>
            <person name="Norbu N."/>
            <person name="Novod N."/>
            <person name="O'Neill B."/>
            <person name="Osman S."/>
            <person name="Markiewicz E."/>
            <person name="Oyono O.L."/>
            <person name="Patti C."/>
            <person name="Phunkhang P."/>
            <person name="Pierre F."/>
            <person name="Priest M."/>
            <person name="Raghuraman S."/>
            <person name="Rege F."/>
            <person name="Reyes R."/>
            <person name="Rise C."/>
            <person name="Rogov P."/>
            <person name="Ross K."/>
            <person name="Ryan E."/>
            <person name="Settipalli S."/>
            <person name="Shea T."/>
            <person name="Sherpa N."/>
            <person name="Shi L."/>
            <person name="Shih D."/>
            <person name="Sparrow T."/>
            <person name="Spaulding J."/>
            <person name="Stalker J."/>
            <person name="Stange-Thomann N."/>
            <person name="Stavropoulos S."/>
            <person name="Stone C."/>
            <person name="Strader C."/>
            <person name="Tesfaye S."/>
            <person name="Thomson T."/>
            <person name="Thoulutsang Y."/>
            <person name="Thoulutsang D."/>
            <person name="Topham K."/>
            <person name="Topping I."/>
            <person name="Tsamla T."/>
            <person name="Vassiliev H."/>
            <person name="Vo A."/>
            <person name="Wangchuk T."/>
            <person name="Wangdi T."/>
            <person name="Weiand M."/>
            <person name="Wilkinson J."/>
            <person name="Wilson A."/>
            <person name="Yadav S."/>
            <person name="Young G."/>
            <person name="Yu Q."/>
            <person name="Zembek L."/>
            <person name="Zhong D."/>
            <person name="Zimmer A."/>
            <person name="Zwirko Z."/>
            <person name="Jaffe D.B."/>
            <person name="Alvarez P."/>
            <person name="Brockman W."/>
            <person name="Butler J."/>
            <person name="Chin C."/>
            <person name="Gnerre S."/>
            <person name="Grabherr M."/>
            <person name="Kleber M."/>
            <person name="Mauceli E."/>
            <person name="MacCallum I."/>
        </authorList>
    </citation>
    <scope>NUCLEOTIDE SEQUENCE [LARGE SCALE GENOMIC DNA]</scope>
    <source>
        <strain evidence="6">Tucson 15081-1352.22</strain>
    </source>
</reference>
<dbReference type="eggNOG" id="KOG2579">
    <property type="taxonomic scope" value="Eukaryota"/>
</dbReference>
<dbReference type="GO" id="GO:0005615">
    <property type="term" value="C:extracellular space"/>
    <property type="evidence" value="ECO:0007669"/>
    <property type="project" value="TreeGrafter"/>
</dbReference>
<dbReference type="Pfam" id="PF00147">
    <property type="entry name" value="Fibrinogen_C"/>
    <property type="match status" value="1"/>
</dbReference>
<dbReference type="GO" id="GO:0030246">
    <property type="term" value="F:carbohydrate binding"/>
    <property type="evidence" value="ECO:0007669"/>
    <property type="project" value="UniProtKB-ARBA"/>
</dbReference>
<evidence type="ECO:0000313" key="6">
    <source>
        <dbReference type="Proteomes" id="UP000009192"/>
    </source>
</evidence>
<dbReference type="InterPro" id="IPR002181">
    <property type="entry name" value="Fibrinogen_a/b/g_C_dom"/>
</dbReference>
<comment type="function">
    <text evidence="2">Lectin involved in innate immunity. Agglutinates all types of human erythrocytes, Gram-positive and Gram-negative bacteria. Has a stronger agglutinating activity towards Gram-negative bacteria than towards Gram-positive bacteria. Specifically recognizes acetyl group-containing substances on agglutinated cells. The hemagglutinating activity was inhibited by EDTA, acetyl group-containing mono- and disaccharides, N-acetyl derivatives of amino acids, other acetyl group-containing substances, propionamide and benzamide. Enhances the antimicrobial activity of big defensin against Gram-positive bacteria but not against Gram-negative bacteria.</text>
</comment>
<dbReference type="PANTHER" id="PTHR19143">
    <property type="entry name" value="FIBRINOGEN/TENASCIN/ANGIOPOEITIN"/>
    <property type="match status" value="1"/>
</dbReference>
<dbReference type="Proteomes" id="UP000009192">
    <property type="component" value="Unassembled WGS sequence"/>
</dbReference>
<organism evidence="5 6">
    <name type="scientific">Drosophila mojavensis</name>
    <name type="common">Fruit fly</name>
    <dbReference type="NCBI Taxonomy" id="7230"/>
    <lineage>
        <taxon>Eukaryota</taxon>
        <taxon>Metazoa</taxon>
        <taxon>Ecdysozoa</taxon>
        <taxon>Arthropoda</taxon>
        <taxon>Hexapoda</taxon>
        <taxon>Insecta</taxon>
        <taxon>Pterygota</taxon>
        <taxon>Neoptera</taxon>
        <taxon>Endopterygota</taxon>
        <taxon>Diptera</taxon>
        <taxon>Brachycera</taxon>
        <taxon>Muscomorpha</taxon>
        <taxon>Ephydroidea</taxon>
        <taxon>Drosophilidae</taxon>
        <taxon>Drosophila</taxon>
    </lineage>
</organism>
<protein>
    <recommendedName>
        <fullName evidence="4">Fibrinogen C-terminal domain-containing protein</fullName>
    </recommendedName>
</protein>
<dbReference type="SUPFAM" id="SSF56496">
    <property type="entry name" value="Fibrinogen C-terminal domain-like"/>
    <property type="match status" value="1"/>
</dbReference>
<dbReference type="PROSITE" id="PS51406">
    <property type="entry name" value="FIBRINOGEN_C_2"/>
    <property type="match status" value="1"/>
</dbReference>
<feature type="signal peptide" evidence="3">
    <location>
        <begin position="1"/>
        <end position="20"/>
    </location>
</feature>
<dbReference type="HOGENOM" id="CLU_038628_6_0_1"/>
<name>B4KSL5_DROMO</name>
<dbReference type="InterPro" id="IPR036056">
    <property type="entry name" value="Fibrinogen-like_C"/>
</dbReference>
<accession>B4KSL5</accession>
<gene>
    <name evidence="5" type="primary">Dmoj\GI18505</name>
    <name evidence="5" type="ORF">Dmoj_GI18505</name>
</gene>
<evidence type="ECO:0000256" key="3">
    <source>
        <dbReference type="SAM" id="SignalP"/>
    </source>
</evidence>
<dbReference type="KEGG" id="dmo:Dmoj_GI18505"/>
<dbReference type="FunFam" id="3.90.215.10:FF:000001">
    <property type="entry name" value="Tenascin isoform 1"/>
    <property type="match status" value="1"/>
</dbReference>
<keyword evidence="6" id="KW-1185">Reference proteome</keyword>
<dbReference type="EMBL" id="CH933808">
    <property type="protein sequence ID" value="EDW10514.2"/>
    <property type="molecule type" value="Genomic_DNA"/>
</dbReference>
<evidence type="ECO:0000256" key="1">
    <source>
        <dbReference type="ARBA" id="ARBA00023157"/>
    </source>
</evidence>
<dbReference type="OrthoDB" id="6145874at2759"/>
<evidence type="ECO:0000313" key="5">
    <source>
        <dbReference type="EMBL" id="EDW10514.2"/>
    </source>
</evidence>
<feature type="chain" id="PRO_5006456724" description="Fibrinogen C-terminal domain-containing protein" evidence="3">
    <location>
        <begin position="21"/>
        <end position="298"/>
    </location>
</feature>
<evidence type="ECO:0000259" key="4">
    <source>
        <dbReference type="PROSITE" id="PS51406"/>
    </source>
</evidence>
<dbReference type="InterPro" id="IPR050373">
    <property type="entry name" value="Fibrinogen_C-term_domain"/>
</dbReference>